<name>A0ABQ3VGV9_9CHLR</name>
<dbReference type="EMBL" id="BNJJ01000007">
    <property type="protein sequence ID" value="GHO84701.1"/>
    <property type="molecule type" value="Genomic_DNA"/>
</dbReference>
<evidence type="ECO:0000313" key="1">
    <source>
        <dbReference type="EMBL" id="GHO84701.1"/>
    </source>
</evidence>
<organism evidence="1 2">
    <name type="scientific">Dictyobacter formicarum</name>
    <dbReference type="NCBI Taxonomy" id="2778368"/>
    <lineage>
        <taxon>Bacteria</taxon>
        <taxon>Bacillati</taxon>
        <taxon>Chloroflexota</taxon>
        <taxon>Ktedonobacteria</taxon>
        <taxon>Ktedonobacterales</taxon>
        <taxon>Dictyobacteraceae</taxon>
        <taxon>Dictyobacter</taxon>
    </lineage>
</organism>
<accession>A0ABQ3VGV9</accession>
<protein>
    <submittedName>
        <fullName evidence="1">Uncharacterized protein</fullName>
    </submittedName>
</protein>
<sequence>MINGGLHMQNVSPVRFQSDDDDNFADVDRLFSKLEHFDPPADMVARIMGAVSKLPPYPQMQKLQCETSFKDQEGLIVRHDDNDPS</sequence>
<gene>
    <name evidence="1" type="ORF">KSZ_27070</name>
</gene>
<reference evidence="1 2" key="1">
    <citation type="journal article" date="2021" name="Int. J. Syst. Evol. Microbiol.">
        <title>Reticulibacter mediterranei gen. nov., sp. nov., within the new family Reticulibacteraceae fam. nov., and Ktedonospora formicarum gen. nov., sp. nov., Ktedonobacter robiniae sp. nov., Dictyobacter formicarum sp. nov. and Dictyobacter arantiisoli sp. nov., belonging to the class Ktedonobacteria.</title>
        <authorList>
            <person name="Yabe S."/>
            <person name="Zheng Y."/>
            <person name="Wang C.M."/>
            <person name="Sakai Y."/>
            <person name="Abe K."/>
            <person name="Yokota A."/>
            <person name="Donadio S."/>
            <person name="Cavaletti L."/>
            <person name="Monciardini P."/>
        </authorList>
    </citation>
    <scope>NUCLEOTIDE SEQUENCE [LARGE SCALE GENOMIC DNA]</scope>
    <source>
        <strain evidence="1 2">SOSP1-9</strain>
    </source>
</reference>
<comment type="caution">
    <text evidence="1">The sequence shown here is derived from an EMBL/GenBank/DDBJ whole genome shotgun (WGS) entry which is preliminary data.</text>
</comment>
<keyword evidence="2" id="KW-1185">Reference proteome</keyword>
<evidence type="ECO:0000313" key="2">
    <source>
        <dbReference type="Proteomes" id="UP000635565"/>
    </source>
</evidence>
<dbReference type="Proteomes" id="UP000635565">
    <property type="component" value="Unassembled WGS sequence"/>
</dbReference>
<proteinExistence type="predicted"/>